<dbReference type="OrthoDB" id="10440529at2759"/>
<reference evidence="1 2" key="1">
    <citation type="journal article" date="2017" name="BMC Genomics">
        <title>Whole-genome assembly of Babesia ovata and comparative genomics between closely related pathogens.</title>
        <authorList>
            <person name="Yamagishi J."/>
            <person name="Asada M."/>
            <person name="Hakimi H."/>
            <person name="Tanaka T.Q."/>
            <person name="Sugimoto C."/>
            <person name="Kawazu S."/>
        </authorList>
    </citation>
    <scope>NUCLEOTIDE SEQUENCE [LARGE SCALE GENOMIC DNA]</scope>
    <source>
        <strain evidence="1 2">Miyake</strain>
    </source>
</reference>
<dbReference type="RefSeq" id="XP_028867748.1">
    <property type="nucleotide sequence ID" value="XM_029011915.1"/>
</dbReference>
<name>A0A2H6KEU1_9APIC</name>
<keyword evidence="2" id="KW-1185">Reference proteome</keyword>
<sequence length="214" mass="22789">MAPVPSGFVLIAISPLEDSLDVQMLHETLVPFGGAVVAEPEVDLQPHEVLARIPAGSNPAVLPEYSIRSIDVPCRNINDTSTCSSREEPGTSALVEVDAQGNTLVVESPDSVTPTHYNDINAIFPEKDQVESRISSIEMKHSSPKPVDVDAKMSHVEPVNHEPVAEVATSPTATIVPSQVETANVVPKWIPAVSGCFQISDLCSWSLSCNASTV</sequence>
<accession>A0A2H6KEU1</accession>
<proteinExistence type="predicted"/>
<organism evidence="1 2">
    <name type="scientific">Babesia ovata</name>
    <dbReference type="NCBI Taxonomy" id="189622"/>
    <lineage>
        <taxon>Eukaryota</taxon>
        <taxon>Sar</taxon>
        <taxon>Alveolata</taxon>
        <taxon>Apicomplexa</taxon>
        <taxon>Aconoidasida</taxon>
        <taxon>Piroplasmida</taxon>
        <taxon>Babesiidae</taxon>
        <taxon>Babesia</taxon>
    </lineage>
</organism>
<protein>
    <submittedName>
        <fullName evidence="1">DNA mismatch repair protein, putative</fullName>
    </submittedName>
</protein>
<dbReference type="VEuPathDB" id="PiroplasmaDB:BOVATA_029980"/>
<evidence type="ECO:0000313" key="2">
    <source>
        <dbReference type="Proteomes" id="UP000236319"/>
    </source>
</evidence>
<evidence type="ECO:0000313" key="1">
    <source>
        <dbReference type="EMBL" id="GBE61505.1"/>
    </source>
</evidence>
<dbReference type="Proteomes" id="UP000236319">
    <property type="component" value="Unassembled WGS sequence"/>
</dbReference>
<dbReference type="GeneID" id="39875275"/>
<comment type="caution">
    <text evidence="1">The sequence shown here is derived from an EMBL/GenBank/DDBJ whole genome shotgun (WGS) entry which is preliminary data.</text>
</comment>
<gene>
    <name evidence="1" type="ORF">BOVATA_029980</name>
</gene>
<dbReference type="AlphaFoldDB" id="A0A2H6KEU1"/>
<dbReference type="EMBL" id="BDSA01000003">
    <property type="protein sequence ID" value="GBE61505.1"/>
    <property type="molecule type" value="Genomic_DNA"/>
</dbReference>